<evidence type="ECO:0000256" key="1">
    <source>
        <dbReference type="SAM" id="MobiDB-lite"/>
    </source>
</evidence>
<dbReference type="Proteomes" id="UP001341840">
    <property type="component" value="Unassembled WGS sequence"/>
</dbReference>
<evidence type="ECO:0000313" key="2">
    <source>
        <dbReference type="EMBL" id="MED6182568.1"/>
    </source>
</evidence>
<feature type="region of interest" description="Disordered" evidence="1">
    <location>
        <begin position="199"/>
        <end position="224"/>
    </location>
</feature>
<gene>
    <name evidence="2" type="ORF">PIB30_029701</name>
</gene>
<organism evidence="2 3">
    <name type="scientific">Stylosanthes scabra</name>
    <dbReference type="NCBI Taxonomy" id="79078"/>
    <lineage>
        <taxon>Eukaryota</taxon>
        <taxon>Viridiplantae</taxon>
        <taxon>Streptophyta</taxon>
        <taxon>Embryophyta</taxon>
        <taxon>Tracheophyta</taxon>
        <taxon>Spermatophyta</taxon>
        <taxon>Magnoliopsida</taxon>
        <taxon>eudicotyledons</taxon>
        <taxon>Gunneridae</taxon>
        <taxon>Pentapetalae</taxon>
        <taxon>rosids</taxon>
        <taxon>fabids</taxon>
        <taxon>Fabales</taxon>
        <taxon>Fabaceae</taxon>
        <taxon>Papilionoideae</taxon>
        <taxon>50 kb inversion clade</taxon>
        <taxon>dalbergioids sensu lato</taxon>
        <taxon>Dalbergieae</taxon>
        <taxon>Pterocarpus clade</taxon>
        <taxon>Stylosanthes</taxon>
    </lineage>
</organism>
<protein>
    <recommendedName>
        <fullName evidence="4">DUF4283 domain-containing protein</fullName>
    </recommendedName>
</protein>
<evidence type="ECO:0000313" key="3">
    <source>
        <dbReference type="Proteomes" id="UP001341840"/>
    </source>
</evidence>
<dbReference type="PANTHER" id="PTHR31286:SF178">
    <property type="entry name" value="DUF4283 DOMAIN-CONTAINING PROTEIN"/>
    <property type="match status" value="1"/>
</dbReference>
<dbReference type="InterPro" id="IPR040256">
    <property type="entry name" value="At4g02000-like"/>
</dbReference>
<accession>A0ABU6WEX2</accession>
<reference evidence="2 3" key="1">
    <citation type="journal article" date="2023" name="Plants (Basel)">
        <title>Bridging the Gap: Combining Genomics and Transcriptomics Approaches to Understand Stylosanthes scabra, an Orphan Legume from the Brazilian Caatinga.</title>
        <authorList>
            <person name="Ferreira-Neto J.R.C."/>
            <person name="da Silva M.D."/>
            <person name="Binneck E."/>
            <person name="de Melo N.F."/>
            <person name="da Silva R.H."/>
            <person name="de Melo A.L.T.M."/>
            <person name="Pandolfi V."/>
            <person name="Bustamante F.O."/>
            <person name="Brasileiro-Vidal A.C."/>
            <person name="Benko-Iseppon A.M."/>
        </authorList>
    </citation>
    <scope>NUCLEOTIDE SEQUENCE [LARGE SCALE GENOMIC DNA]</scope>
    <source>
        <tissue evidence="2">Leaves</tissue>
    </source>
</reference>
<comment type="caution">
    <text evidence="2">The sequence shown here is derived from an EMBL/GenBank/DDBJ whole genome shotgun (WGS) entry which is preliminary data.</text>
</comment>
<keyword evidence="3" id="KW-1185">Reference proteome</keyword>
<proteinExistence type="predicted"/>
<dbReference type="PANTHER" id="PTHR31286">
    <property type="entry name" value="GLYCINE-RICH CELL WALL STRUCTURAL PROTEIN 1.8-LIKE"/>
    <property type="match status" value="1"/>
</dbReference>
<dbReference type="EMBL" id="JASCZI010181364">
    <property type="protein sequence ID" value="MED6182568.1"/>
    <property type="molecule type" value="Genomic_DNA"/>
</dbReference>
<evidence type="ECO:0008006" key="4">
    <source>
        <dbReference type="Google" id="ProtNLM"/>
    </source>
</evidence>
<name>A0ABU6WEX2_9FABA</name>
<sequence length="272" mass="31285">MRYSSPNLIQFSYSSLILIILRTDHRGLEDNPNEASDEDLVVLEASDIKQDTEDFSKNLVGRIMSDRSFSLGIIEGAFIAIWNYPEGFKIKNHGDNFIIHVRRWNRDDSFAASDFSIILMWIQLWNLPDFCKTKEAATKIGEKMGSIIDVDLFEMRPRDLKIMKIRVKVDVTSTLRQSIRIASPEKKHLKADQNGWRITASKENNDPNWRGRTPALNRTKKKPTPVSLIKSFANLTCSDDNMRRTNREEDNISSTLLLISDQQNNHAPNDVF</sequence>